<dbReference type="FunFam" id="2.40.100.10:FF:000018">
    <property type="entry name" value="Peptidyl-prolyl cis-trans isomerase-like 2"/>
    <property type="match status" value="1"/>
</dbReference>
<dbReference type="EMBL" id="JYDV01000011">
    <property type="protein sequence ID" value="KRZ43187.1"/>
    <property type="molecule type" value="Genomic_DNA"/>
</dbReference>
<dbReference type="PANTHER" id="PTHR45625">
    <property type="entry name" value="PEPTIDYL-PROLYL CIS-TRANS ISOMERASE-RELATED"/>
    <property type="match status" value="1"/>
</dbReference>
<reference evidence="24 25" key="1">
    <citation type="submission" date="2015-01" db="EMBL/GenBank/DDBJ databases">
        <title>Evolution of Trichinella species and genotypes.</title>
        <authorList>
            <person name="Korhonen P.K."/>
            <person name="Edoardo P."/>
            <person name="Giuseppe L.R."/>
            <person name="Gasser R.B."/>
        </authorList>
    </citation>
    <scope>NUCLEOTIDE SEQUENCE [LARGE SCALE GENOMIC DNA]</scope>
    <source>
        <strain evidence="23">ISS176</strain>
        <strain evidence="22">ISS588</strain>
    </source>
</reference>
<protein>
    <recommendedName>
        <fullName evidence="18">RING-type E3 ubiquitin-protein ligase PPIL2</fullName>
        <ecNumber evidence="5">2.3.2.27</ecNumber>
    </recommendedName>
    <alternativeName>
        <fullName evidence="20">CYC4</fullName>
    </alternativeName>
    <alternativeName>
        <fullName evidence="19">Probable inactive peptidyl-prolyl cis-trans isomerase-like 2</fullName>
    </alternativeName>
</protein>
<dbReference type="InterPro" id="IPR002130">
    <property type="entry name" value="Cyclophilin-type_PPIase_dom"/>
</dbReference>
<dbReference type="PROSITE" id="PS50072">
    <property type="entry name" value="CSA_PPIASE_2"/>
    <property type="match status" value="1"/>
</dbReference>
<dbReference type="GO" id="GO:0003755">
    <property type="term" value="F:peptidyl-prolyl cis-trans isomerase activity"/>
    <property type="evidence" value="ECO:0007669"/>
    <property type="project" value="InterPro"/>
</dbReference>
<dbReference type="InterPro" id="IPR013083">
    <property type="entry name" value="Znf_RING/FYVE/PHD"/>
</dbReference>
<keyword evidence="13" id="KW-0175">Coiled coil</keyword>
<dbReference type="Proteomes" id="UP000054826">
    <property type="component" value="Unassembled WGS sequence"/>
</dbReference>
<dbReference type="FunFam" id="3.30.40.10:FF:000079">
    <property type="entry name" value="Peptidyl-prolyl cis-trans isomerase 2"/>
    <property type="match status" value="1"/>
</dbReference>
<evidence type="ECO:0000256" key="16">
    <source>
        <dbReference type="ARBA" id="ARBA00059251"/>
    </source>
</evidence>
<gene>
    <name evidence="22" type="primary">cyn-4</name>
    <name evidence="22" type="ORF">T4B_2181</name>
    <name evidence="23" type="ORF">T4C_436</name>
</gene>
<dbReference type="SUPFAM" id="SSF50891">
    <property type="entry name" value="Cyclophilin-like"/>
    <property type="match status" value="1"/>
</dbReference>
<evidence type="ECO:0000256" key="17">
    <source>
        <dbReference type="ARBA" id="ARBA00061807"/>
    </source>
</evidence>
<feature type="non-terminal residue" evidence="22">
    <location>
        <position position="1"/>
    </location>
</feature>
<dbReference type="Pfam" id="PF00160">
    <property type="entry name" value="Pro_isomerase"/>
    <property type="match status" value="1"/>
</dbReference>
<evidence type="ECO:0000256" key="3">
    <source>
        <dbReference type="ARBA" id="ARBA00004906"/>
    </source>
</evidence>
<keyword evidence="14" id="KW-0508">mRNA splicing</keyword>
<comment type="subcellular location">
    <subcellularLocation>
        <location evidence="2">Nucleus</location>
    </subcellularLocation>
</comment>
<dbReference type="AlphaFoldDB" id="A0A0V1J9B4"/>
<dbReference type="Gene3D" id="3.30.40.10">
    <property type="entry name" value="Zinc/RING finger domain, C3HC4 (zinc finger)"/>
    <property type="match status" value="1"/>
</dbReference>
<dbReference type="InterPro" id="IPR026951">
    <property type="entry name" value="PPIL2_U-box_dom"/>
</dbReference>
<evidence type="ECO:0000256" key="2">
    <source>
        <dbReference type="ARBA" id="ARBA00004123"/>
    </source>
</evidence>
<accession>A0A0V1J9B4</accession>
<dbReference type="Gene3D" id="2.40.100.10">
    <property type="entry name" value="Cyclophilin-like"/>
    <property type="match status" value="1"/>
</dbReference>
<dbReference type="InterPro" id="IPR044666">
    <property type="entry name" value="Cyclophilin_A-like"/>
</dbReference>
<keyword evidence="22" id="KW-0413">Isomerase</keyword>
<sequence>LTYLLLQIPFQTMGKKQHQSDKMYLTTTEWKELYGGHKDTKIFQAILAKHQRLPFGHCCVSLRPCDVPYCCLDGYVFDLIHILPFVRKFGKHPVTGNPLDVKSLIKLDFKKNSEGQYVCPITKKAFTDNSHVVVIRPTGIVYSYEAVEELNFKTKHFKDLITDEPFVKADIITLQDPYKLEKFNISKFYHVKNKLKVKEDEVEELSQDDPLYKLKSVNTETRETLSQLQKDYKAPEKQQLPSTSKADALNAAHYSTGMVAAGFTSTIMEPITEQQPAVLDEDILKYRRVKSMGYVRLVTNKGVLNLELYCEKVPRACENFIVHCRNGYYKQTKFHRLIRNFMVFYGCNICWSAIFVCNLQVQGGDPTGTGTGGESIWGKPFRDEFVSLYSHSGRGVLSMANRGKHTNTSQFFITFRSCKQLDKKHTIFGRVVGGLETLDIIEAVETDNKDRPVEDIIILDTVVFVNPFEKAEELLKLERKAALEQSAKEEEKVVMVEKKSAEKKVFRSGVGKYIDLKAVAKNNDQSDDEEQSVNNVTVAKKKKIIRTELSDFSQW</sequence>
<dbReference type="GO" id="GO:0000209">
    <property type="term" value="P:protein polyubiquitination"/>
    <property type="evidence" value="ECO:0007669"/>
    <property type="project" value="TreeGrafter"/>
</dbReference>
<evidence type="ECO:0000256" key="1">
    <source>
        <dbReference type="ARBA" id="ARBA00000900"/>
    </source>
</evidence>
<organism evidence="22 24">
    <name type="scientific">Trichinella pseudospiralis</name>
    <name type="common">Parasitic roundworm</name>
    <dbReference type="NCBI Taxonomy" id="6337"/>
    <lineage>
        <taxon>Eukaryota</taxon>
        <taxon>Metazoa</taxon>
        <taxon>Ecdysozoa</taxon>
        <taxon>Nematoda</taxon>
        <taxon>Enoplea</taxon>
        <taxon>Dorylaimia</taxon>
        <taxon>Trichinellida</taxon>
        <taxon>Trichinellidae</taxon>
        <taxon>Trichinella</taxon>
    </lineage>
</organism>
<evidence type="ECO:0000313" key="25">
    <source>
        <dbReference type="Proteomes" id="UP000054826"/>
    </source>
</evidence>
<dbReference type="SUPFAM" id="SSF57850">
    <property type="entry name" value="RING/U-box"/>
    <property type="match status" value="1"/>
</dbReference>
<feature type="domain" description="PPIase cyclophilin-type" evidence="21">
    <location>
        <begin position="302"/>
        <end position="463"/>
    </location>
</feature>
<keyword evidence="12" id="KW-0007">Acetylation</keyword>
<evidence type="ECO:0000256" key="15">
    <source>
        <dbReference type="ARBA" id="ARBA00023242"/>
    </source>
</evidence>
<comment type="function">
    <text evidence="16">Has a ubiquitin-protein ligase activity acting as an E3 ubiquitin protein ligase or as an ubiquitin-ubiquitin ligase promoting elongation of ubiquitin chains on substrates. By mediating 'Lys-48'-linked polyubiquitination of proteins could target them for proteasomal degradation. May also function as a chaperone, playing a role in transport to the cell membrane of BSG/Basigin for instance. Probable inactive PPIase with no peptidyl-prolyl cis-trans isomerase activity. As a component of the minor spliceosome, involved in the splicing of U12-type introns in pre-mRNAs.</text>
</comment>
<name>A0A0V1J9B4_TRIPS</name>
<evidence type="ECO:0000256" key="18">
    <source>
        <dbReference type="ARBA" id="ARBA00073734"/>
    </source>
</evidence>
<evidence type="ECO:0000256" key="11">
    <source>
        <dbReference type="ARBA" id="ARBA00022843"/>
    </source>
</evidence>
<keyword evidence="6" id="KW-1017">Isopeptide bond</keyword>
<dbReference type="CDD" id="cd16663">
    <property type="entry name" value="RING-Ubox_PPIL2"/>
    <property type="match status" value="1"/>
</dbReference>
<proteinExistence type="inferred from homology"/>
<evidence type="ECO:0000256" key="12">
    <source>
        <dbReference type="ARBA" id="ARBA00022990"/>
    </source>
</evidence>
<evidence type="ECO:0000256" key="8">
    <source>
        <dbReference type="ARBA" id="ARBA00022679"/>
    </source>
</evidence>
<dbReference type="GO" id="GO:0008380">
    <property type="term" value="P:RNA splicing"/>
    <property type="evidence" value="ECO:0007669"/>
    <property type="project" value="UniProtKB-KW"/>
</dbReference>
<evidence type="ECO:0000256" key="19">
    <source>
        <dbReference type="ARBA" id="ARBA00078275"/>
    </source>
</evidence>
<evidence type="ECO:0000256" key="5">
    <source>
        <dbReference type="ARBA" id="ARBA00012483"/>
    </source>
</evidence>
<evidence type="ECO:0000256" key="7">
    <source>
        <dbReference type="ARBA" id="ARBA00022664"/>
    </source>
</evidence>
<evidence type="ECO:0000313" key="23">
    <source>
        <dbReference type="EMBL" id="KRZ43187.1"/>
    </source>
</evidence>
<dbReference type="GO" id="GO:0061630">
    <property type="term" value="F:ubiquitin protein ligase activity"/>
    <property type="evidence" value="ECO:0007669"/>
    <property type="project" value="UniProtKB-EC"/>
</dbReference>
<keyword evidence="24" id="KW-1185">Reference proteome</keyword>
<evidence type="ECO:0000256" key="6">
    <source>
        <dbReference type="ARBA" id="ARBA00022499"/>
    </source>
</evidence>
<evidence type="ECO:0000259" key="21">
    <source>
        <dbReference type="PROSITE" id="PS50072"/>
    </source>
</evidence>
<keyword evidence="9" id="KW-0747">Spliceosome</keyword>
<keyword evidence="11" id="KW-0832">Ubl conjugation</keyword>
<feature type="non-terminal residue" evidence="22">
    <location>
        <position position="555"/>
    </location>
</feature>
<dbReference type="InterPro" id="IPR029000">
    <property type="entry name" value="Cyclophilin-like_dom_sf"/>
</dbReference>
<dbReference type="EMBL" id="JYDS01000024">
    <property type="protein sequence ID" value="KRZ31501.1"/>
    <property type="molecule type" value="Genomic_DNA"/>
</dbReference>
<keyword evidence="10" id="KW-0833">Ubl conjugation pathway</keyword>
<evidence type="ECO:0000256" key="14">
    <source>
        <dbReference type="ARBA" id="ARBA00023187"/>
    </source>
</evidence>
<dbReference type="Proteomes" id="UP000054805">
    <property type="component" value="Unassembled WGS sequence"/>
</dbReference>
<evidence type="ECO:0000313" key="22">
    <source>
        <dbReference type="EMBL" id="KRZ31501.1"/>
    </source>
</evidence>
<dbReference type="PANTHER" id="PTHR45625:SF1">
    <property type="entry name" value="RING-TYPE E3 UBIQUITIN-PROTEIN LIGASE PPIL2"/>
    <property type="match status" value="1"/>
</dbReference>
<dbReference type="EC" id="2.3.2.27" evidence="5"/>
<evidence type="ECO:0000256" key="4">
    <source>
        <dbReference type="ARBA" id="ARBA00007930"/>
    </source>
</evidence>
<keyword evidence="8" id="KW-0808">Transferase</keyword>
<evidence type="ECO:0000256" key="13">
    <source>
        <dbReference type="ARBA" id="ARBA00023054"/>
    </source>
</evidence>
<evidence type="ECO:0000313" key="24">
    <source>
        <dbReference type="Proteomes" id="UP000054805"/>
    </source>
</evidence>
<comment type="pathway">
    <text evidence="3">Protein modification; protein ubiquitination.</text>
</comment>
<evidence type="ECO:0000256" key="9">
    <source>
        <dbReference type="ARBA" id="ARBA00022728"/>
    </source>
</evidence>
<keyword evidence="7" id="KW-0507">mRNA processing</keyword>
<dbReference type="Pfam" id="PF04641">
    <property type="entry name" value="Rtf2"/>
    <property type="match status" value="1"/>
</dbReference>
<comment type="similarity">
    <text evidence="4">Belongs to the cyclophilin-type PPIase family. PPIL2 subfamily.</text>
</comment>
<evidence type="ECO:0000256" key="20">
    <source>
        <dbReference type="ARBA" id="ARBA00079124"/>
    </source>
</evidence>
<dbReference type="GO" id="GO:0006397">
    <property type="term" value="P:mRNA processing"/>
    <property type="evidence" value="ECO:0007669"/>
    <property type="project" value="UniProtKB-KW"/>
</dbReference>
<keyword evidence="15" id="KW-0539">Nucleus</keyword>
<comment type="caution">
    <text evidence="22">The sequence shown here is derived from an EMBL/GenBank/DDBJ whole genome shotgun (WGS) entry which is preliminary data.</text>
</comment>
<evidence type="ECO:0000256" key="10">
    <source>
        <dbReference type="ARBA" id="ARBA00022786"/>
    </source>
</evidence>
<dbReference type="GO" id="GO:0071013">
    <property type="term" value="C:catalytic step 2 spliceosome"/>
    <property type="evidence" value="ECO:0007669"/>
    <property type="project" value="TreeGrafter"/>
</dbReference>
<comment type="subunit">
    <text evidence="17">Component of the minor spliceosome, which splices U12-type introns. Within this complex, interacts with PRPF8/PRP8, EFTUD2/SNU114 and PLRG1. Interacts with isoform 2 of BSG. Interacts (via the PPIase cyclophilin-type domain) with CRNKL1; they may form a trimeric complex with HSP90.</text>
</comment>
<comment type="catalytic activity">
    <reaction evidence="1">
        <text>S-ubiquitinyl-[E2 ubiquitin-conjugating enzyme]-L-cysteine + [acceptor protein]-L-lysine = [E2 ubiquitin-conjugating enzyme]-L-cysteine + N(6)-ubiquitinyl-[acceptor protein]-L-lysine.</text>
        <dbReference type="EC" id="2.3.2.27"/>
    </reaction>
</comment>
<dbReference type="PRINTS" id="PR00153">
    <property type="entry name" value="CSAPPISMRASE"/>
</dbReference>